<keyword evidence="5 7" id="KW-0472">Membrane</keyword>
<dbReference type="CDD" id="cd03382">
    <property type="entry name" value="PAP2_dolichyldiphosphatase"/>
    <property type="match status" value="1"/>
</dbReference>
<dbReference type="SUPFAM" id="SSF48317">
    <property type="entry name" value="Acid phosphatase/Vanadium-dependent haloperoxidase"/>
    <property type="match status" value="1"/>
</dbReference>
<evidence type="ECO:0000313" key="10">
    <source>
        <dbReference type="EMBL" id="CAK9197636.1"/>
    </source>
</evidence>
<keyword evidence="8" id="KW-0732">Signal</keyword>
<dbReference type="Pfam" id="PF01569">
    <property type="entry name" value="PAP2"/>
    <property type="match status" value="1"/>
</dbReference>
<evidence type="ECO:0000256" key="2">
    <source>
        <dbReference type="ARBA" id="ARBA00022692"/>
    </source>
</evidence>
<dbReference type="InterPro" id="IPR000326">
    <property type="entry name" value="PAP2/HPO"/>
</dbReference>
<proteinExistence type="predicted"/>
<evidence type="ECO:0000256" key="1">
    <source>
        <dbReference type="ARBA" id="ARBA00004141"/>
    </source>
</evidence>
<evidence type="ECO:0000256" key="6">
    <source>
        <dbReference type="SAM" id="MobiDB-lite"/>
    </source>
</evidence>
<evidence type="ECO:0000256" key="8">
    <source>
        <dbReference type="SAM" id="SignalP"/>
    </source>
</evidence>
<keyword evidence="11" id="KW-1185">Reference proteome</keyword>
<keyword evidence="4 7" id="KW-1133">Transmembrane helix</keyword>
<dbReference type="Gene3D" id="1.20.144.10">
    <property type="entry name" value="Phosphatidic acid phosphatase type 2/haloperoxidase"/>
    <property type="match status" value="1"/>
</dbReference>
<feature type="transmembrane region" description="Helical" evidence="7">
    <location>
        <begin position="94"/>
        <end position="118"/>
    </location>
</feature>
<protein>
    <recommendedName>
        <fullName evidence="9">Phosphatidic acid phosphatase type 2/haloperoxidase domain-containing protein</fullName>
    </recommendedName>
</protein>
<dbReference type="PANTHER" id="PTHR14969:SF13">
    <property type="entry name" value="AT30094P"/>
    <property type="match status" value="1"/>
</dbReference>
<dbReference type="PANTHER" id="PTHR14969">
    <property type="entry name" value="SPHINGOSINE-1-PHOSPHATE PHOSPHOHYDROLASE"/>
    <property type="match status" value="1"/>
</dbReference>
<keyword evidence="3" id="KW-0378">Hydrolase</keyword>
<comment type="subcellular location">
    <subcellularLocation>
        <location evidence="1">Membrane</location>
        <topology evidence="1">Multi-pass membrane protein</topology>
    </subcellularLocation>
</comment>
<feature type="compositionally biased region" description="Basic and acidic residues" evidence="6">
    <location>
        <begin position="278"/>
        <end position="293"/>
    </location>
</feature>
<feature type="signal peptide" evidence="8">
    <location>
        <begin position="1"/>
        <end position="28"/>
    </location>
</feature>
<feature type="domain" description="Phosphatidic acid phosphatase type 2/haloperoxidase" evidence="9">
    <location>
        <begin position="123"/>
        <end position="238"/>
    </location>
</feature>
<dbReference type="SMART" id="SM00014">
    <property type="entry name" value="acidPPc"/>
    <property type="match status" value="1"/>
</dbReference>
<feature type="chain" id="PRO_5045358514" description="Phosphatidic acid phosphatase type 2/haloperoxidase domain-containing protein" evidence="8">
    <location>
        <begin position="29"/>
        <end position="311"/>
    </location>
</feature>
<accession>A0ABP0TIQ2</accession>
<dbReference type="InterPro" id="IPR036938">
    <property type="entry name" value="PAP2/HPO_sf"/>
</dbReference>
<dbReference type="Proteomes" id="UP001497512">
    <property type="component" value="Chromosome 11"/>
</dbReference>
<evidence type="ECO:0000256" key="5">
    <source>
        <dbReference type="ARBA" id="ARBA00023136"/>
    </source>
</evidence>
<feature type="transmembrane region" description="Helical" evidence="7">
    <location>
        <begin position="192"/>
        <end position="211"/>
    </location>
</feature>
<gene>
    <name evidence="10" type="ORF">CSSPTR1EN2_LOCUS4073</name>
</gene>
<feature type="region of interest" description="Disordered" evidence="6">
    <location>
        <begin position="274"/>
        <end position="294"/>
    </location>
</feature>
<name>A0ABP0TIQ2_9BRYO</name>
<evidence type="ECO:0000313" key="11">
    <source>
        <dbReference type="Proteomes" id="UP001497512"/>
    </source>
</evidence>
<sequence>MLHWRRKCLLFLICMLGALCIMASVALAVQPAAHDASARQEGKMVHSHHGIVKENCCIHGYCDCSKISPGYAGGQLVPIKVVHIRYKAGDKLGYFLGIMTLVPIFIALGSIPTIVLFWRDLPTSFFAVGLLLSEGINQIMKQIVKQPRPYTCKALDSCDTFGWPSSHSQFSCFFSVYMALLAFYHLQFSEPFLRVVVIALVCLFAPTVMYSRVYLGYHTVGQVYAGAAVGITLGCLWYRIVNSVIARHFVTLEKSAFCRRFLISYNKSCKDLISSPSKDTKGGEKKSTKEGKQIGKVRKLGRPLKRVNRVF</sequence>
<dbReference type="InterPro" id="IPR039667">
    <property type="entry name" value="Dolichyldiphosphatase_PAP2"/>
</dbReference>
<reference evidence="10" key="1">
    <citation type="submission" date="2024-02" db="EMBL/GenBank/DDBJ databases">
        <authorList>
            <consortium name="ELIXIR-Norway"/>
            <consortium name="Elixir Norway"/>
        </authorList>
    </citation>
    <scope>NUCLEOTIDE SEQUENCE</scope>
</reference>
<evidence type="ECO:0000256" key="4">
    <source>
        <dbReference type="ARBA" id="ARBA00022989"/>
    </source>
</evidence>
<evidence type="ECO:0000256" key="7">
    <source>
        <dbReference type="SAM" id="Phobius"/>
    </source>
</evidence>
<keyword evidence="2 7" id="KW-0812">Transmembrane</keyword>
<feature type="transmembrane region" description="Helical" evidence="7">
    <location>
        <begin position="223"/>
        <end position="240"/>
    </location>
</feature>
<evidence type="ECO:0000256" key="3">
    <source>
        <dbReference type="ARBA" id="ARBA00022801"/>
    </source>
</evidence>
<organism evidence="10 11">
    <name type="scientific">Sphagnum troendelagicum</name>
    <dbReference type="NCBI Taxonomy" id="128251"/>
    <lineage>
        <taxon>Eukaryota</taxon>
        <taxon>Viridiplantae</taxon>
        <taxon>Streptophyta</taxon>
        <taxon>Embryophyta</taxon>
        <taxon>Bryophyta</taxon>
        <taxon>Sphagnophytina</taxon>
        <taxon>Sphagnopsida</taxon>
        <taxon>Sphagnales</taxon>
        <taxon>Sphagnaceae</taxon>
        <taxon>Sphagnum</taxon>
    </lineage>
</organism>
<dbReference type="EMBL" id="OZ019903">
    <property type="protein sequence ID" value="CAK9197636.1"/>
    <property type="molecule type" value="Genomic_DNA"/>
</dbReference>
<evidence type="ECO:0000259" key="9">
    <source>
        <dbReference type="SMART" id="SM00014"/>
    </source>
</evidence>